<dbReference type="GO" id="GO:0003729">
    <property type="term" value="F:mRNA binding"/>
    <property type="evidence" value="ECO:0007669"/>
    <property type="project" value="TreeGrafter"/>
</dbReference>
<evidence type="ECO:0000256" key="1">
    <source>
        <dbReference type="ARBA" id="ARBA00006767"/>
    </source>
</evidence>
<protein>
    <recommendedName>
        <fullName evidence="6">30S ribosomal protein S1</fullName>
    </recommendedName>
</protein>
<dbReference type="GO" id="GO:0022627">
    <property type="term" value="C:cytosolic small ribosomal subunit"/>
    <property type="evidence" value="ECO:0007669"/>
    <property type="project" value="TreeGrafter"/>
</dbReference>
<dbReference type="eggNOG" id="COG0539">
    <property type="taxonomic scope" value="Bacteria"/>
</dbReference>
<dbReference type="PIRSF" id="PIRSF002111">
    <property type="entry name" value="RpsA"/>
    <property type="match status" value="1"/>
</dbReference>
<dbReference type="SUPFAM" id="SSF50249">
    <property type="entry name" value="Nucleic acid-binding proteins"/>
    <property type="match status" value="6"/>
</dbReference>
<keyword evidence="4 6" id="KW-0689">Ribosomal protein</keyword>
<dbReference type="GO" id="GO:0003735">
    <property type="term" value="F:structural constituent of ribosome"/>
    <property type="evidence" value="ECO:0007669"/>
    <property type="project" value="InterPro"/>
</dbReference>
<keyword evidence="9" id="KW-1185">Reference proteome</keyword>
<reference evidence="8 9" key="1">
    <citation type="submission" date="2014-05" db="EMBL/GenBank/DDBJ databases">
        <title>De novo Genome Sequence of Spirocheata sp.</title>
        <authorList>
            <person name="Shivani Y."/>
            <person name="Subhash Y."/>
            <person name="Tushar L."/>
            <person name="Sasikala C."/>
            <person name="Ramana C.V."/>
        </authorList>
    </citation>
    <scope>NUCLEOTIDE SEQUENCE [LARGE SCALE GENOMIC DNA]</scope>
    <source>
        <strain evidence="8 9">JC230</strain>
    </source>
</reference>
<dbReference type="FunFam" id="2.40.50.140:FF:000011">
    <property type="entry name" value="30S ribosomal protein S1"/>
    <property type="match status" value="1"/>
</dbReference>
<dbReference type="PRINTS" id="PR00681">
    <property type="entry name" value="RIBOSOMALS1"/>
</dbReference>
<accession>A0A098R1S0</accession>
<dbReference type="NCBIfam" id="TIGR00717">
    <property type="entry name" value="rpsA"/>
    <property type="match status" value="1"/>
</dbReference>
<name>A0A098R1S0_9SPIO</name>
<evidence type="ECO:0000256" key="4">
    <source>
        <dbReference type="ARBA" id="ARBA00022980"/>
    </source>
</evidence>
<evidence type="ECO:0000313" key="8">
    <source>
        <dbReference type="EMBL" id="KGE73914.1"/>
    </source>
</evidence>
<dbReference type="InterPro" id="IPR000110">
    <property type="entry name" value="Ribosomal_bS1"/>
</dbReference>
<gene>
    <name evidence="8" type="ORF">DC28_01660</name>
</gene>
<comment type="function">
    <text evidence="6">Binds mRNA; thus facilitating recognition of the initiation point. It is needed to translate mRNA with a short Shine-Dalgarno (SD) purine-rich sequence.</text>
</comment>
<organism evidence="8 9">
    <name type="scientific">Spirochaeta lutea</name>
    <dbReference type="NCBI Taxonomy" id="1480694"/>
    <lineage>
        <taxon>Bacteria</taxon>
        <taxon>Pseudomonadati</taxon>
        <taxon>Spirochaetota</taxon>
        <taxon>Spirochaetia</taxon>
        <taxon>Spirochaetales</taxon>
        <taxon>Spirochaetaceae</taxon>
        <taxon>Spirochaeta</taxon>
    </lineage>
</organism>
<dbReference type="InterPro" id="IPR035104">
    <property type="entry name" value="Ribosomal_protein_S1-like"/>
</dbReference>
<dbReference type="InterPro" id="IPR050437">
    <property type="entry name" value="Ribos_protein_bS1-like"/>
</dbReference>
<dbReference type="Pfam" id="PF00575">
    <property type="entry name" value="S1"/>
    <property type="match status" value="4"/>
</dbReference>
<feature type="domain" description="S1 motif" evidence="7">
    <location>
        <begin position="373"/>
        <end position="443"/>
    </location>
</feature>
<evidence type="ECO:0000259" key="7">
    <source>
        <dbReference type="PROSITE" id="PS50126"/>
    </source>
</evidence>
<keyword evidence="3 6" id="KW-0694">RNA-binding</keyword>
<comment type="caution">
    <text evidence="8">The sequence shown here is derived from an EMBL/GenBank/DDBJ whole genome shotgun (WGS) entry which is preliminary data.</text>
</comment>
<dbReference type="EMBL" id="JNUP01000001">
    <property type="protein sequence ID" value="KGE73914.1"/>
    <property type="molecule type" value="Genomic_DNA"/>
</dbReference>
<dbReference type="CDD" id="cd05687">
    <property type="entry name" value="S1_RPS1_repeat_ec1_hs1"/>
    <property type="match status" value="1"/>
</dbReference>
<dbReference type="GO" id="GO:0006412">
    <property type="term" value="P:translation"/>
    <property type="evidence" value="ECO:0007669"/>
    <property type="project" value="InterPro"/>
</dbReference>
<feature type="domain" description="S1 motif" evidence="7">
    <location>
        <begin position="33"/>
        <end position="94"/>
    </location>
</feature>
<feature type="domain" description="S1 motif" evidence="7">
    <location>
        <begin position="286"/>
        <end position="356"/>
    </location>
</feature>
<feature type="domain" description="S1 motif" evidence="7">
    <location>
        <begin position="460"/>
        <end position="532"/>
    </location>
</feature>
<dbReference type="Gene3D" id="2.40.50.140">
    <property type="entry name" value="Nucleic acid-binding proteins"/>
    <property type="match status" value="6"/>
</dbReference>
<dbReference type="Proteomes" id="UP000029692">
    <property type="component" value="Unassembled WGS sequence"/>
</dbReference>
<dbReference type="PANTHER" id="PTHR10724">
    <property type="entry name" value="30S RIBOSOMAL PROTEIN S1"/>
    <property type="match status" value="1"/>
</dbReference>
<dbReference type="InterPro" id="IPR012340">
    <property type="entry name" value="NA-bd_OB-fold"/>
</dbReference>
<proteinExistence type="inferred from homology"/>
<dbReference type="InterPro" id="IPR003029">
    <property type="entry name" value="S1_domain"/>
</dbReference>
<dbReference type="CDD" id="cd04465">
    <property type="entry name" value="S1_RPS1_repeat_ec2_hs2"/>
    <property type="match status" value="1"/>
</dbReference>
<feature type="domain" description="S1 motif" evidence="7">
    <location>
        <begin position="112"/>
        <end position="180"/>
    </location>
</feature>
<dbReference type="CDD" id="cd05688">
    <property type="entry name" value="S1_RPS1_repeat_ec3"/>
    <property type="match status" value="2"/>
</dbReference>
<evidence type="ECO:0000256" key="5">
    <source>
        <dbReference type="ARBA" id="ARBA00023274"/>
    </source>
</evidence>
<dbReference type="PROSITE" id="PS50126">
    <property type="entry name" value="S1"/>
    <property type="match status" value="6"/>
</dbReference>
<dbReference type="SMART" id="SM00316">
    <property type="entry name" value="S1"/>
    <property type="match status" value="6"/>
</dbReference>
<dbReference type="STRING" id="1480694.DC28_01660"/>
<dbReference type="AlphaFoldDB" id="A0A098R1S0"/>
<evidence type="ECO:0000256" key="3">
    <source>
        <dbReference type="ARBA" id="ARBA00022884"/>
    </source>
</evidence>
<dbReference type="PANTHER" id="PTHR10724:SF7">
    <property type="entry name" value="SMALL RIBOSOMAL SUBUNIT PROTEIN BS1C"/>
    <property type="match status" value="1"/>
</dbReference>
<evidence type="ECO:0000313" key="9">
    <source>
        <dbReference type="Proteomes" id="UP000029692"/>
    </source>
</evidence>
<feature type="domain" description="S1 motif" evidence="7">
    <location>
        <begin position="201"/>
        <end position="269"/>
    </location>
</feature>
<comment type="similarity">
    <text evidence="1 6">Belongs to the bacterial ribosomal protein bS1 family.</text>
</comment>
<evidence type="ECO:0000256" key="2">
    <source>
        <dbReference type="ARBA" id="ARBA00022737"/>
    </source>
</evidence>
<keyword evidence="5 6" id="KW-0687">Ribonucleoprotein</keyword>
<keyword evidence="2" id="KW-0677">Repeat</keyword>
<dbReference type="RefSeq" id="WP_037544389.1">
    <property type="nucleotide sequence ID" value="NZ_JNUP01000001.1"/>
</dbReference>
<evidence type="ECO:0000256" key="6">
    <source>
        <dbReference type="PIRNR" id="PIRNR002111"/>
    </source>
</evidence>
<sequence length="568" mass="64080">MVDKEQQSSAEKTTKQELLQEEYLKSLDELEVGQLVEGTVVAVSDDQVFVDVGYKSEGKIATTEFDEVPSVGETVQVVLVTKEGRNGEVVVSKRKADERIVWKDIKQAFQDHQPITGKVAKTVKGGFEINLGGGTRGFNPISKMDLFRIDDPDSYVGMDTQFYIERLYSDNRVNIILSRRAWLEEEVDKKRSEFFASVQEGDVVKGIVKSFTSFGAFVDLGGFDGLLHINDMSWGHVARPKDFVKRGQELELKVVRLDHENQKINLSLKDMREIPWDSFHERYELDQEVTGTVTKLTDFGAFIELEEGIEGLAHISELSWTKRINHPKEVLKIGDSVEAKILGFDLDAHKVSLGVKQVQPNPWDEINETYPEGMRLTRVVKKITNSGAFVELEEGIDGFLHVDDLSWTKKYKNPGAVLKEGEEVEVVVLSSDPDAKNIRLGIKQLSDDPWDSLKKAFPEGSIIDGEVTNVTDFGVFVRVQGGIEGLINKSQLVDPRVESPESALQKVTIGQEVKAVITEINPMRQKLSLSLRELERQKERKEIEKYIHDDGDIETTTTMADFFKKEED</sequence>
<dbReference type="OrthoDB" id="9804077at2"/>